<dbReference type="Gene3D" id="3.30.2130.30">
    <property type="match status" value="1"/>
</dbReference>
<dbReference type="Pfam" id="PF02926">
    <property type="entry name" value="THUMP"/>
    <property type="match status" value="1"/>
</dbReference>
<evidence type="ECO:0000256" key="3">
    <source>
        <dbReference type="ARBA" id="ARBA00022679"/>
    </source>
</evidence>
<dbReference type="SMART" id="SM00981">
    <property type="entry name" value="THUMP"/>
    <property type="match status" value="1"/>
</dbReference>
<feature type="binding site" evidence="10">
    <location>
        <position position="287"/>
    </location>
    <ligand>
        <name>ATP</name>
        <dbReference type="ChEBI" id="CHEBI:30616"/>
    </ligand>
</feature>
<comment type="catalytic activity">
    <reaction evidence="10">
        <text>[ThiI sulfur-carrier protein]-S-sulfanyl-L-cysteine + a uridine in tRNA + 2 reduced [2Fe-2S]-[ferredoxin] + ATP + H(+) = [ThiI sulfur-carrier protein]-L-cysteine + a 4-thiouridine in tRNA + 2 oxidized [2Fe-2S]-[ferredoxin] + AMP + diphosphate</text>
        <dbReference type="Rhea" id="RHEA:24176"/>
        <dbReference type="Rhea" id="RHEA-COMP:10000"/>
        <dbReference type="Rhea" id="RHEA-COMP:10001"/>
        <dbReference type="Rhea" id="RHEA-COMP:13337"/>
        <dbReference type="Rhea" id="RHEA-COMP:13338"/>
        <dbReference type="Rhea" id="RHEA-COMP:13339"/>
        <dbReference type="Rhea" id="RHEA-COMP:13340"/>
        <dbReference type="ChEBI" id="CHEBI:15378"/>
        <dbReference type="ChEBI" id="CHEBI:29950"/>
        <dbReference type="ChEBI" id="CHEBI:30616"/>
        <dbReference type="ChEBI" id="CHEBI:33019"/>
        <dbReference type="ChEBI" id="CHEBI:33737"/>
        <dbReference type="ChEBI" id="CHEBI:33738"/>
        <dbReference type="ChEBI" id="CHEBI:61963"/>
        <dbReference type="ChEBI" id="CHEBI:65315"/>
        <dbReference type="ChEBI" id="CHEBI:136798"/>
        <dbReference type="ChEBI" id="CHEBI:456215"/>
        <dbReference type="EC" id="2.8.1.4"/>
    </reaction>
</comment>
<dbReference type="GeneID" id="16025092"/>
<dbReference type="GO" id="GO:0005524">
    <property type="term" value="F:ATP binding"/>
    <property type="evidence" value="ECO:0007669"/>
    <property type="project" value="UniProtKB-UniRule"/>
</dbReference>
<dbReference type="SUPFAM" id="SSF52402">
    <property type="entry name" value="Adenine nucleotide alpha hydrolases-like"/>
    <property type="match status" value="1"/>
</dbReference>
<dbReference type="PROSITE" id="PS51165">
    <property type="entry name" value="THUMP"/>
    <property type="match status" value="1"/>
</dbReference>
<keyword evidence="5 10" id="KW-0067">ATP-binding</keyword>
<dbReference type="InterPro" id="IPR049962">
    <property type="entry name" value="THUMP_ThiI"/>
</dbReference>
<dbReference type="InterPro" id="IPR003720">
    <property type="entry name" value="tRNA_STrfase"/>
</dbReference>
<evidence type="ECO:0000313" key="14">
    <source>
        <dbReference type="Proteomes" id="UP000546917"/>
    </source>
</evidence>
<evidence type="ECO:0000256" key="7">
    <source>
        <dbReference type="ARBA" id="ARBA00022977"/>
    </source>
</evidence>
<dbReference type="SMART" id="SM00450">
    <property type="entry name" value="RHOD"/>
    <property type="match status" value="1"/>
</dbReference>
<evidence type="ECO:0000256" key="4">
    <source>
        <dbReference type="ARBA" id="ARBA00022741"/>
    </source>
</evidence>
<dbReference type="PANTHER" id="PTHR43209:SF1">
    <property type="entry name" value="TRNA SULFURTRANSFERASE"/>
    <property type="match status" value="1"/>
</dbReference>
<organism evidence="13 14">
    <name type="scientific">Ferroplasma acidiphilum</name>
    <dbReference type="NCBI Taxonomy" id="74969"/>
    <lineage>
        <taxon>Archaea</taxon>
        <taxon>Methanobacteriati</taxon>
        <taxon>Thermoplasmatota</taxon>
        <taxon>Thermoplasmata</taxon>
        <taxon>Thermoplasmatales</taxon>
        <taxon>Ferroplasmaceae</taxon>
        <taxon>Ferroplasma</taxon>
    </lineage>
</organism>
<dbReference type="SUPFAM" id="SSF52821">
    <property type="entry name" value="Rhodanese/Cell cycle control phosphatase"/>
    <property type="match status" value="1"/>
</dbReference>
<dbReference type="CDD" id="cd00158">
    <property type="entry name" value="RHOD"/>
    <property type="match status" value="1"/>
</dbReference>
<evidence type="ECO:0000256" key="5">
    <source>
        <dbReference type="ARBA" id="ARBA00022840"/>
    </source>
</evidence>
<dbReference type="InterPro" id="IPR054173">
    <property type="entry name" value="ThiI_fer"/>
</dbReference>
<keyword evidence="3 10" id="KW-0808">Transferase</keyword>
<dbReference type="EC" id="2.8.1.4" evidence="10"/>
<name>A0A7K4FKJ7_9ARCH</name>
<comment type="caution">
    <text evidence="13">The sequence shown here is derived from an EMBL/GenBank/DDBJ whole genome shotgun (WGS) entry which is preliminary data.</text>
</comment>
<keyword evidence="2 10" id="KW-0820">tRNA-binding</keyword>
<keyword evidence="6 10" id="KW-0694">RNA-binding</keyword>
<dbReference type="InterPro" id="IPR001763">
    <property type="entry name" value="Rhodanese-like_dom"/>
</dbReference>
<keyword evidence="4 10" id="KW-0547">Nucleotide-binding</keyword>
<dbReference type="GO" id="GO:0000049">
    <property type="term" value="F:tRNA binding"/>
    <property type="evidence" value="ECO:0007669"/>
    <property type="project" value="UniProtKB-UniRule"/>
</dbReference>
<dbReference type="GO" id="GO:0009229">
    <property type="term" value="P:thiamine diphosphate biosynthetic process"/>
    <property type="evidence" value="ECO:0007669"/>
    <property type="project" value="UniProtKB-UniRule"/>
</dbReference>
<feature type="binding site" evidence="10">
    <location>
        <position position="256"/>
    </location>
    <ligand>
        <name>ATP</name>
        <dbReference type="ChEBI" id="CHEBI:30616"/>
    </ligand>
</feature>
<comment type="pathway">
    <text evidence="10">Cofactor biosynthesis; thiamine diphosphate biosynthesis.</text>
</comment>
<dbReference type="PANTHER" id="PTHR43209">
    <property type="entry name" value="TRNA SULFURTRANSFERASE"/>
    <property type="match status" value="1"/>
</dbReference>
<dbReference type="HAMAP" id="MF_00021">
    <property type="entry name" value="ThiI"/>
    <property type="match status" value="1"/>
</dbReference>
<feature type="binding site" evidence="10">
    <location>
        <position position="278"/>
    </location>
    <ligand>
        <name>ATP</name>
        <dbReference type="ChEBI" id="CHEBI:30616"/>
    </ligand>
</feature>
<feature type="domain" description="THUMP" evidence="12">
    <location>
        <begin position="54"/>
        <end position="156"/>
    </location>
</feature>
<sequence>MFIVRYSEIGLKGNKTRRNMEKLLIENIISSLPEDSGLKYKKSDGRIYLYSDSPELMNILPDIFGVKSFSRANEYTFNTIEDIVTRCVENYYSYVKNKTFAVRVTRKGTHNFTSKDLEIAIGNKLYDNSSGVNLESPEAPIYIEVRDKNFYTFTEKMEGPGGLPLKSEGKAISLFSGGIDSPVATFMVMKRGMATDLLFCSLAHPSDTLYMLKAARNLLFRYSYGYNSNIYILDGTSLITGILRNPEQKYANLIFKKLLYSYAEELCQENDYDAIVTGESIGQVSSQIPKNLKSLSYDINTPVFRPLIGFDKEETINYSKRKGLYMDESIGEFCSLFSKNPGINTAYRDLKPEVEKFPLKEILHEIIKIKKEEIDDYINSINNSKSDTIPENSIIIDLRDNKDFDLWHVPGAMNMPVSSIDSLAESGNPDKNYFFYCKKGLNSAYAASIMRSHGYNSFYSTEKDIKKMDAIKN</sequence>
<gene>
    <name evidence="10" type="primary">thiI</name>
    <name evidence="13" type="ORF">HLB00_01815</name>
</gene>
<comment type="catalytic activity">
    <reaction evidence="10">
        <text>[ThiS sulfur-carrier protein]-C-terminal Gly-Gly-AMP + S-sulfanyl-L-cysteinyl-[cysteine desulfurase] + AH2 = [ThiS sulfur-carrier protein]-C-terminal-Gly-aminoethanethioate + L-cysteinyl-[cysteine desulfurase] + A + AMP + 2 H(+)</text>
        <dbReference type="Rhea" id="RHEA:43340"/>
        <dbReference type="Rhea" id="RHEA-COMP:12157"/>
        <dbReference type="Rhea" id="RHEA-COMP:12158"/>
        <dbReference type="Rhea" id="RHEA-COMP:12910"/>
        <dbReference type="Rhea" id="RHEA-COMP:19908"/>
        <dbReference type="ChEBI" id="CHEBI:13193"/>
        <dbReference type="ChEBI" id="CHEBI:15378"/>
        <dbReference type="ChEBI" id="CHEBI:17499"/>
        <dbReference type="ChEBI" id="CHEBI:29950"/>
        <dbReference type="ChEBI" id="CHEBI:61963"/>
        <dbReference type="ChEBI" id="CHEBI:90618"/>
        <dbReference type="ChEBI" id="CHEBI:232372"/>
        <dbReference type="ChEBI" id="CHEBI:456215"/>
    </reaction>
</comment>
<comment type="similarity">
    <text evidence="10">Belongs to the ThiI family.</text>
</comment>
<evidence type="ECO:0000256" key="6">
    <source>
        <dbReference type="ARBA" id="ARBA00022884"/>
    </source>
</evidence>
<dbReference type="PROSITE" id="PS50206">
    <property type="entry name" value="RHODANESE_3"/>
    <property type="match status" value="1"/>
</dbReference>
<dbReference type="Gene3D" id="3.40.50.620">
    <property type="entry name" value="HUPs"/>
    <property type="match status" value="1"/>
</dbReference>
<keyword evidence="1 10" id="KW-0963">Cytoplasm</keyword>
<evidence type="ECO:0000256" key="8">
    <source>
        <dbReference type="ARBA" id="ARBA00023157"/>
    </source>
</evidence>
<dbReference type="SUPFAM" id="SSF143437">
    <property type="entry name" value="THUMP domain-like"/>
    <property type="match status" value="1"/>
</dbReference>
<keyword evidence="9" id="KW-0676">Redox-active center</keyword>
<keyword evidence="8" id="KW-1015">Disulfide bond</keyword>
<evidence type="ECO:0000256" key="10">
    <source>
        <dbReference type="HAMAP-Rule" id="MF_00021"/>
    </source>
</evidence>
<accession>A0A7K4FKJ7</accession>
<comment type="function">
    <text evidence="10">Catalyzes the ATP-dependent transfer of a sulfur to tRNA to produce 4-thiouridine in position 8 of tRNAs, which functions as a near-UV photosensor. Also catalyzes the transfer of sulfur to the sulfur carrier protein ThiS, forming ThiS-thiocarboxylate. This is a step in the synthesis of thiazole, in the thiamine biosynthesis pathway. The sulfur is donated as persulfide by IscS.</text>
</comment>
<comment type="subcellular location">
    <subcellularLocation>
        <location evidence="10">Cytoplasm</location>
    </subcellularLocation>
</comment>
<evidence type="ECO:0000259" key="12">
    <source>
        <dbReference type="PROSITE" id="PS51165"/>
    </source>
</evidence>
<evidence type="ECO:0000313" key="13">
    <source>
        <dbReference type="EMBL" id="NOL59572.1"/>
    </source>
</evidence>
<dbReference type="Pfam" id="PF00581">
    <property type="entry name" value="Rhodanese"/>
    <property type="match status" value="1"/>
</dbReference>
<dbReference type="AlphaFoldDB" id="A0A7K4FKJ7"/>
<keyword evidence="7 10" id="KW-0784">Thiamine biosynthesis</keyword>
<evidence type="ECO:0000256" key="1">
    <source>
        <dbReference type="ARBA" id="ARBA00022490"/>
    </source>
</evidence>
<dbReference type="GO" id="GO:0009228">
    <property type="term" value="P:thiamine biosynthetic process"/>
    <property type="evidence" value="ECO:0007669"/>
    <property type="project" value="UniProtKB-KW"/>
</dbReference>
<dbReference type="Pfam" id="PF22025">
    <property type="entry name" value="ThiI_fer"/>
    <property type="match status" value="1"/>
</dbReference>
<evidence type="ECO:0000259" key="11">
    <source>
        <dbReference type="PROSITE" id="PS50206"/>
    </source>
</evidence>
<feature type="domain" description="Rhodanese" evidence="11">
    <location>
        <begin position="389"/>
        <end position="467"/>
    </location>
</feature>
<dbReference type="GO" id="GO:0052837">
    <property type="term" value="P:thiazole biosynthetic process"/>
    <property type="evidence" value="ECO:0007669"/>
    <property type="project" value="TreeGrafter"/>
</dbReference>
<comment type="caution">
    <text evidence="10">Lacks conserved residue(s) required for the propagation of feature annotation.</text>
</comment>
<dbReference type="CDD" id="cd11716">
    <property type="entry name" value="THUMP_ThiI"/>
    <property type="match status" value="1"/>
</dbReference>
<dbReference type="EMBL" id="JABGBP010000045">
    <property type="protein sequence ID" value="NOL59572.1"/>
    <property type="molecule type" value="Genomic_DNA"/>
</dbReference>
<dbReference type="GO" id="GO:0005829">
    <property type="term" value="C:cytosol"/>
    <property type="evidence" value="ECO:0007669"/>
    <property type="project" value="TreeGrafter"/>
</dbReference>
<dbReference type="InterPro" id="IPR036873">
    <property type="entry name" value="Rhodanese-like_dom_sf"/>
</dbReference>
<feature type="binding site" evidence="10">
    <location>
        <begin position="174"/>
        <end position="175"/>
    </location>
    <ligand>
        <name>ATP</name>
        <dbReference type="ChEBI" id="CHEBI:30616"/>
    </ligand>
</feature>
<feature type="active site" description="Cysteine persulfide intermediate" evidence="10">
    <location>
        <position position="437"/>
    </location>
</feature>
<protein>
    <recommendedName>
        <fullName evidence="10">tRNA sulfurtransferase</fullName>
        <ecNumber evidence="10">2.8.1.4</ecNumber>
    </recommendedName>
    <alternativeName>
        <fullName evidence="10">Sulfur carrier protein ThiS sulfurtransferase</fullName>
    </alternativeName>
    <alternativeName>
        <fullName evidence="10">Thiamine biosynthesis protein ThiI</fullName>
    </alternativeName>
    <alternativeName>
        <fullName evidence="10">tRNA 4-thiouridine synthase</fullName>
    </alternativeName>
</protein>
<dbReference type="Pfam" id="PF02568">
    <property type="entry name" value="ThiI"/>
    <property type="match status" value="1"/>
</dbReference>
<evidence type="ECO:0000256" key="9">
    <source>
        <dbReference type="ARBA" id="ARBA00023284"/>
    </source>
</evidence>
<evidence type="ECO:0000256" key="2">
    <source>
        <dbReference type="ARBA" id="ARBA00022555"/>
    </source>
</evidence>
<proteinExistence type="inferred from homology"/>
<dbReference type="GO" id="GO:0002937">
    <property type="term" value="P:tRNA 4-thiouridine biosynthesis"/>
    <property type="evidence" value="ECO:0007669"/>
    <property type="project" value="TreeGrafter"/>
</dbReference>
<dbReference type="Gene3D" id="3.40.250.10">
    <property type="entry name" value="Rhodanese-like domain"/>
    <property type="match status" value="1"/>
</dbReference>
<dbReference type="RefSeq" id="WP_009886962.1">
    <property type="nucleotide sequence ID" value="NZ_CP133600.1"/>
</dbReference>
<reference evidence="13 14" key="1">
    <citation type="submission" date="2020-05" db="EMBL/GenBank/DDBJ databases">
        <authorList>
            <person name="Zhang R."/>
        </authorList>
    </citation>
    <scope>NUCLEOTIDE SEQUENCE [LARGE SCALE GENOMIC DNA]</scope>
    <source>
        <strain evidence="13 14">DSM 28986</strain>
    </source>
</reference>
<dbReference type="GO" id="GO:0140741">
    <property type="term" value="F:tRNA-uracil-4 sulfurtransferase activity"/>
    <property type="evidence" value="ECO:0007669"/>
    <property type="project" value="UniProtKB-EC"/>
</dbReference>
<dbReference type="UniPathway" id="UPA00060"/>
<dbReference type="Proteomes" id="UP000546917">
    <property type="component" value="Unassembled WGS sequence"/>
</dbReference>
<dbReference type="InterPro" id="IPR004114">
    <property type="entry name" value="THUMP_dom"/>
</dbReference>
<dbReference type="GO" id="GO:0004810">
    <property type="term" value="F:CCA tRNA nucleotidyltransferase activity"/>
    <property type="evidence" value="ECO:0007669"/>
    <property type="project" value="InterPro"/>
</dbReference>
<dbReference type="InterPro" id="IPR014729">
    <property type="entry name" value="Rossmann-like_a/b/a_fold"/>
</dbReference>
<dbReference type="InterPro" id="IPR020536">
    <property type="entry name" value="ThiI_AANH"/>
</dbReference>
<dbReference type="InterPro" id="IPR050102">
    <property type="entry name" value="tRNA_sulfurtransferase_ThiI"/>
</dbReference>